<gene>
    <name evidence="2" type="ORF">L1049_009923</name>
</gene>
<accession>A0AAP0R3V6</accession>
<dbReference type="AlphaFoldDB" id="A0AAP0R3V6"/>
<organism evidence="2 3">
    <name type="scientific">Liquidambar formosana</name>
    <name type="common">Formosan gum</name>
    <dbReference type="NCBI Taxonomy" id="63359"/>
    <lineage>
        <taxon>Eukaryota</taxon>
        <taxon>Viridiplantae</taxon>
        <taxon>Streptophyta</taxon>
        <taxon>Embryophyta</taxon>
        <taxon>Tracheophyta</taxon>
        <taxon>Spermatophyta</taxon>
        <taxon>Magnoliopsida</taxon>
        <taxon>eudicotyledons</taxon>
        <taxon>Gunneridae</taxon>
        <taxon>Pentapetalae</taxon>
        <taxon>Saxifragales</taxon>
        <taxon>Altingiaceae</taxon>
        <taxon>Liquidambar</taxon>
    </lineage>
</organism>
<dbReference type="InterPro" id="IPR055301">
    <property type="entry name" value="Lea14-like_2"/>
</dbReference>
<evidence type="ECO:0000313" key="3">
    <source>
        <dbReference type="Proteomes" id="UP001415857"/>
    </source>
</evidence>
<name>A0AAP0R3V6_LIQFO</name>
<sequence>MGRIKFSRRGLKICCGVTAILFIIILVVVIVLSLTIFKPKQPKITTQSVTLEHAKLVIFPVVKLNVTLGIALTIDNRNYGGFKYEDSTSYVSYRGTVVAEAPIEHDRIPARGKLNVSTSVEIVGDKLILDPQFKQDCDSGIVNFTSSTILHGKVILLNFWKKKATTYSACNISIYVIDQAADSVCHSRVKF</sequence>
<feature type="transmembrane region" description="Helical" evidence="1">
    <location>
        <begin position="12"/>
        <end position="37"/>
    </location>
</feature>
<dbReference type="EMBL" id="JBBPBK010000016">
    <property type="protein sequence ID" value="KAK9267495.1"/>
    <property type="molecule type" value="Genomic_DNA"/>
</dbReference>
<evidence type="ECO:0000256" key="1">
    <source>
        <dbReference type="SAM" id="Phobius"/>
    </source>
</evidence>
<reference evidence="2 3" key="1">
    <citation type="journal article" date="2024" name="Plant J.">
        <title>Genome sequences and population genomics reveal climatic adaptation and genomic divergence between two closely related sweetgum species.</title>
        <authorList>
            <person name="Xu W.Q."/>
            <person name="Ren C.Q."/>
            <person name="Zhang X.Y."/>
            <person name="Comes H.P."/>
            <person name="Liu X.H."/>
            <person name="Li Y.G."/>
            <person name="Kettle C.J."/>
            <person name="Jalonen R."/>
            <person name="Gaisberger H."/>
            <person name="Ma Y.Z."/>
            <person name="Qiu Y.X."/>
        </authorList>
    </citation>
    <scope>NUCLEOTIDE SEQUENCE [LARGE SCALE GENOMIC DNA]</scope>
    <source>
        <strain evidence="2">Hangzhou</strain>
    </source>
</reference>
<proteinExistence type="predicted"/>
<dbReference type="PANTHER" id="PTHR31852">
    <property type="entry name" value="LATE EMBRYOGENESIS ABUNDANT (LEA) HYDROXYPROLINE-RICH GLYCOPROTEIN FAMILY"/>
    <property type="match status" value="1"/>
</dbReference>
<keyword evidence="1" id="KW-0472">Membrane</keyword>
<keyword evidence="1" id="KW-1133">Transmembrane helix</keyword>
<dbReference type="Proteomes" id="UP001415857">
    <property type="component" value="Unassembled WGS sequence"/>
</dbReference>
<protein>
    <recommendedName>
        <fullName evidence="4">Late embryogenesis abundant protein LEA-2 subgroup domain-containing protein</fullName>
    </recommendedName>
</protein>
<evidence type="ECO:0008006" key="4">
    <source>
        <dbReference type="Google" id="ProtNLM"/>
    </source>
</evidence>
<keyword evidence="1" id="KW-0812">Transmembrane</keyword>
<keyword evidence="3" id="KW-1185">Reference proteome</keyword>
<comment type="caution">
    <text evidence="2">The sequence shown here is derived from an EMBL/GenBank/DDBJ whole genome shotgun (WGS) entry which is preliminary data.</text>
</comment>
<evidence type="ECO:0000313" key="2">
    <source>
        <dbReference type="EMBL" id="KAK9267495.1"/>
    </source>
</evidence>